<proteinExistence type="predicted"/>
<organism evidence="6 7">
    <name type="scientific">Methanothermobacter defluvii</name>
    <dbReference type="NCBI Taxonomy" id="49339"/>
    <lineage>
        <taxon>Archaea</taxon>
        <taxon>Methanobacteriati</taxon>
        <taxon>Methanobacteriota</taxon>
        <taxon>Methanomada group</taxon>
        <taxon>Methanobacteria</taxon>
        <taxon>Methanobacteriales</taxon>
        <taxon>Methanobacteriaceae</taxon>
        <taxon>Methanothermobacter</taxon>
    </lineage>
</organism>
<dbReference type="GO" id="GO:0012505">
    <property type="term" value="C:endomembrane system"/>
    <property type="evidence" value="ECO:0007669"/>
    <property type="project" value="UniProtKB-SubCell"/>
</dbReference>
<comment type="subcellular location">
    <subcellularLocation>
        <location evidence="1">Endomembrane system</location>
        <topology evidence="1">Multi-pass membrane protein</topology>
    </subcellularLocation>
</comment>
<comment type="caution">
    <text evidence="6">The sequence shown here is derived from an EMBL/GenBank/DDBJ whole genome shotgun (WGS) entry which is preliminary data.</text>
</comment>
<keyword evidence="3" id="KW-1133">Transmembrane helix</keyword>
<name>A0A371NED7_9EURY</name>
<dbReference type="EMBL" id="QREL01000001">
    <property type="protein sequence ID" value="REE28863.1"/>
    <property type="molecule type" value="Genomic_DNA"/>
</dbReference>
<dbReference type="Proteomes" id="UP000256864">
    <property type="component" value="Unassembled WGS sequence"/>
</dbReference>
<sequence length="146" mass="16992">MVQGDNMDMEFTDFYDILRENLNSYRGEYERIVDYAPDLFRLLSDLLQSRDIQREDRLMICAAMGYLVAPNDIIPEEIFGPHGYIDDVYLCSVVIDELAGRMGYRFLEEYWSGDEDLESVVEECISRTSEILGDKRSSVLEYTGLR</sequence>
<gene>
    <name evidence="6" type="ORF">C7452_0888</name>
</gene>
<protein>
    <submittedName>
        <fullName evidence="6">Uncharacterized membrane protein YkvA (DUF1232 family)</fullName>
    </submittedName>
</protein>
<accession>A0A371NED7</accession>
<reference evidence="6 7" key="1">
    <citation type="submission" date="2018-07" db="EMBL/GenBank/DDBJ databases">
        <title>Genomic Encyclopedia of Type Strains, Phase IV (KMG-IV): sequencing the most valuable type-strain genomes for metagenomic binning, comparative biology and taxonomic classification.</title>
        <authorList>
            <person name="Goeker M."/>
        </authorList>
    </citation>
    <scope>NUCLEOTIDE SEQUENCE [LARGE SCALE GENOMIC DNA]</scope>
    <source>
        <strain evidence="6 7">DSM 7466</strain>
    </source>
</reference>
<dbReference type="AlphaFoldDB" id="A0A371NED7"/>
<evidence type="ECO:0000259" key="5">
    <source>
        <dbReference type="Pfam" id="PF06803"/>
    </source>
</evidence>
<evidence type="ECO:0000256" key="1">
    <source>
        <dbReference type="ARBA" id="ARBA00004127"/>
    </source>
</evidence>
<evidence type="ECO:0000313" key="6">
    <source>
        <dbReference type="EMBL" id="REE28863.1"/>
    </source>
</evidence>
<evidence type="ECO:0000256" key="3">
    <source>
        <dbReference type="ARBA" id="ARBA00022989"/>
    </source>
</evidence>
<keyword evidence="7" id="KW-1185">Reference proteome</keyword>
<feature type="domain" description="DUF1232" evidence="5">
    <location>
        <begin position="57"/>
        <end position="91"/>
    </location>
</feature>
<dbReference type="Pfam" id="PF06803">
    <property type="entry name" value="DUF1232"/>
    <property type="match status" value="1"/>
</dbReference>
<evidence type="ECO:0000256" key="2">
    <source>
        <dbReference type="ARBA" id="ARBA00022692"/>
    </source>
</evidence>
<evidence type="ECO:0000256" key="4">
    <source>
        <dbReference type="ARBA" id="ARBA00023136"/>
    </source>
</evidence>
<evidence type="ECO:0000313" key="7">
    <source>
        <dbReference type="Proteomes" id="UP000256864"/>
    </source>
</evidence>
<keyword evidence="2" id="KW-0812">Transmembrane</keyword>
<dbReference type="InterPro" id="IPR010652">
    <property type="entry name" value="DUF1232"/>
</dbReference>
<keyword evidence="4" id="KW-0472">Membrane</keyword>